<organism evidence="9 10">
    <name type="scientific">Guyparkeria halophila</name>
    <dbReference type="NCBI Taxonomy" id="47960"/>
    <lineage>
        <taxon>Bacteria</taxon>
        <taxon>Pseudomonadati</taxon>
        <taxon>Pseudomonadota</taxon>
        <taxon>Gammaproteobacteria</taxon>
        <taxon>Chromatiales</taxon>
        <taxon>Thioalkalibacteraceae</taxon>
        <taxon>Guyparkeria</taxon>
    </lineage>
</organism>
<dbReference type="GO" id="GO:0055085">
    <property type="term" value="P:transmembrane transport"/>
    <property type="evidence" value="ECO:0007669"/>
    <property type="project" value="InterPro"/>
</dbReference>
<keyword evidence="10" id="KW-1185">Reference proteome</keyword>
<evidence type="ECO:0000256" key="2">
    <source>
        <dbReference type="ARBA" id="ARBA00022448"/>
    </source>
</evidence>
<feature type="transmembrane region" description="Helical" evidence="7">
    <location>
        <begin position="256"/>
        <end position="275"/>
    </location>
</feature>
<evidence type="ECO:0000256" key="3">
    <source>
        <dbReference type="ARBA" id="ARBA00022475"/>
    </source>
</evidence>
<evidence type="ECO:0000256" key="5">
    <source>
        <dbReference type="ARBA" id="ARBA00022989"/>
    </source>
</evidence>
<gene>
    <name evidence="9" type="ORF">GM160_02030</name>
</gene>
<dbReference type="PANTHER" id="PTHR30183:SF2">
    <property type="entry name" value="IRON UTILIZATION PROTEIN"/>
    <property type="match status" value="1"/>
</dbReference>
<feature type="domain" description="ABC transmembrane type-1" evidence="8">
    <location>
        <begin position="346"/>
        <end position="552"/>
    </location>
</feature>
<dbReference type="Gene3D" id="1.10.3720.10">
    <property type="entry name" value="MetI-like"/>
    <property type="match status" value="2"/>
</dbReference>
<feature type="transmembrane region" description="Helical" evidence="7">
    <location>
        <begin position="390"/>
        <end position="408"/>
    </location>
</feature>
<feature type="transmembrane region" description="Helical" evidence="7">
    <location>
        <begin position="155"/>
        <end position="176"/>
    </location>
</feature>
<dbReference type="InterPro" id="IPR035906">
    <property type="entry name" value="MetI-like_sf"/>
</dbReference>
<evidence type="ECO:0000256" key="4">
    <source>
        <dbReference type="ARBA" id="ARBA00022692"/>
    </source>
</evidence>
<proteinExistence type="inferred from homology"/>
<keyword evidence="2 7" id="KW-0813">Transport</keyword>
<evidence type="ECO:0000256" key="6">
    <source>
        <dbReference type="ARBA" id="ARBA00023136"/>
    </source>
</evidence>
<feature type="transmembrane region" description="Helical" evidence="7">
    <location>
        <begin position="534"/>
        <end position="552"/>
    </location>
</feature>
<dbReference type="GO" id="GO:0005886">
    <property type="term" value="C:plasma membrane"/>
    <property type="evidence" value="ECO:0007669"/>
    <property type="project" value="UniProtKB-SubCell"/>
</dbReference>
<evidence type="ECO:0000256" key="7">
    <source>
        <dbReference type="RuleBase" id="RU363032"/>
    </source>
</evidence>
<dbReference type="FunFam" id="1.10.3720.10:FF:000088">
    <property type="entry name" value="Iron(III) ABC transporter, permease protein"/>
    <property type="match status" value="1"/>
</dbReference>
<dbReference type="AlphaFoldDB" id="A0A6I6D0G9"/>
<sequence length="574" mass="61454">MAVSQDPQPHVLIDKPAVPTGAGGLSAWKGGMILITALLALPLAVIVASVFWPDKATWSHLADTVLADYVINSALLAIGVGFGTFILGTGTAWLLSVCEFPGRRLFEWALLLPLAMPAYIIAYTYTGLLDVAGPVQSGLRALTGWSVGDYPFPEIRSLGGAIVMLTLVLYPYVYMLTRAAFLEQSSSALNVARSLGLGPWAMFRRVALPLARPSIVAGLSLAIMETLADYGTVQYFGIPTLTTGIFRTWFGLGDTIAAAQLSALLLTFIFTVIIIERLSRRQARYHHHGHWQARPSFQLRRGPAALAVLACALPLALGFLVPSAQLLAWSLEVAPTRDLGEFAVLVSRSVGLAGLTAILALLLALFLAYGHRLMPGRLTFTINRIAGMGYALPGTVIAVGVIIPFAAFDNTLDAWMRDQFGISTGLLLSGTVAALVFAYLVRFLAVSLNTVEAGLGRIRPSMDDAARSMGANAGRTLWRVHIPLIRGSLLTAALLVFVDVLKELPATLVLRPFDFNTLAVRAFELASDERLRDAALPALAIVAAGLIPVILVSRSITRARGHEGSISSRDPIDE</sequence>
<feature type="transmembrane region" description="Helical" evidence="7">
    <location>
        <begin position="32"/>
        <end position="53"/>
    </location>
</feature>
<name>A0A6I6D0G9_9GAMM</name>
<feature type="transmembrane region" description="Helical" evidence="7">
    <location>
        <begin position="214"/>
        <end position="236"/>
    </location>
</feature>
<feature type="domain" description="ABC transmembrane type-1" evidence="8">
    <location>
        <begin position="70"/>
        <end position="274"/>
    </location>
</feature>
<feature type="transmembrane region" description="Helical" evidence="7">
    <location>
        <begin position="73"/>
        <end position="98"/>
    </location>
</feature>
<accession>A0A6I6D0G9</accession>
<reference evidence="9 10" key="1">
    <citation type="submission" date="2019-11" db="EMBL/GenBank/DDBJ databases">
        <authorList>
            <person name="Zhang J."/>
            <person name="Sun C."/>
        </authorList>
    </citation>
    <scope>NUCLEOTIDE SEQUENCE [LARGE SCALE GENOMIC DNA]</scope>
    <source>
        <strain evidence="10">sp2</strain>
    </source>
</reference>
<feature type="transmembrane region" description="Helical" evidence="7">
    <location>
        <begin position="304"/>
        <end position="329"/>
    </location>
</feature>
<feature type="transmembrane region" description="Helical" evidence="7">
    <location>
        <begin position="477"/>
        <end position="498"/>
    </location>
</feature>
<evidence type="ECO:0000313" key="10">
    <source>
        <dbReference type="Proteomes" id="UP000427716"/>
    </source>
</evidence>
<dbReference type="Proteomes" id="UP000427716">
    <property type="component" value="Chromosome"/>
</dbReference>
<dbReference type="Pfam" id="PF00528">
    <property type="entry name" value="BPD_transp_1"/>
    <property type="match status" value="2"/>
</dbReference>
<dbReference type="PANTHER" id="PTHR30183">
    <property type="entry name" value="MOLYBDENUM TRANSPORT SYSTEM PERMEASE PROTEIN MODB"/>
    <property type="match status" value="1"/>
</dbReference>
<dbReference type="CDD" id="cd06261">
    <property type="entry name" value="TM_PBP2"/>
    <property type="match status" value="2"/>
</dbReference>
<evidence type="ECO:0000256" key="1">
    <source>
        <dbReference type="ARBA" id="ARBA00004651"/>
    </source>
</evidence>
<feature type="transmembrane region" description="Helical" evidence="7">
    <location>
        <begin position="349"/>
        <end position="369"/>
    </location>
</feature>
<keyword evidence="6 7" id="KW-0472">Membrane</keyword>
<feature type="transmembrane region" description="Helical" evidence="7">
    <location>
        <begin position="420"/>
        <end position="441"/>
    </location>
</feature>
<keyword evidence="4 7" id="KW-0812">Transmembrane</keyword>
<feature type="transmembrane region" description="Helical" evidence="7">
    <location>
        <begin position="105"/>
        <end position="125"/>
    </location>
</feature>
<dbReference type="InterPro" id="IPR000515">
    <property type="entry name" value="MetI-like"/>
</dbReference>
<comment type="subcellular location">
    <subcellularLocation>
        <location evidence="1 7">Cell membrane</location>
        <topology evidence="1 7">Multi-pass membrane protein</topology>
    </subcellularLocation>
</comment>
<keyword evidence="3" id="KW-1003">Cell membrane</keyword>
<comment type="similarity">
    <text evidence="7">Belongs to the binding-protein-dependent transport system permease family.</text>
</comment>
<keyword evidence="5 7" id="KW-1133">Transmembrane helix</keyword>
<dbReference type="PROSITE" id="PS50928">
    <property type="entry name" value="ABC_TM1"/>
    <property type="match status" value="2"/>
</dbReference>
<dbReference type="EMBL" id="CP046415">
    <property type="protein sequence ID" value="QGT77765.1"/>
    <property type="molecule type" value="Genomic_DNA"/>
</dbReference>
<protein>
    <submittedName>
        <fullName evidence="9">ABC transporter permease subunit</fullName>
    </submittedName>
</protein>
<dbReference type="KEGG" id="ghl:GM160_02030"/>
<evidence type="ECO:0000259" key="8">
    <source>
        <dbReference type="PROSITE" id="PS50928"/>
    </source>
</evidence>
<evidence type="ECO:0000313" key="9">
    <source>
        <dbReference type="EMBL" id="QGT77765.1"/>
    </source>
</evidence>
<dbReference type="SUPFAM" id="SSF161098">
    <property type="entry name" value="MetI-like"/>
    <property type="match status" value="2"/>
</dbReference>